<dbReference type="PROSITE" id="PS50011">
    <property type="entry name" value="PROTEIN_KINASE_DOM"/>
    <property type="match status" value="1"/>
</dbReference>
<dbReference type="PROSITE" id="PS00108">
    <property type="entry name" value="PROTEIN_KINASE_ST"/>
    <property type="match status" value="1"/>
</dbReference>
<dbReference type="GO" id="GO:0004674">
    <property type="term" value="F:protein serine/threonine kinase activity"/>
    <property type="evidence" value="ECO:0007669"/>
    <property type="project" value="InterPro"/>
</dbReference>
<dbReference type="EMBL" id="NRPP01000017">
    <property type="protein sequence ID" value="TFJ25254.1"/>
    <property type="molecule type" value="Genomic_DNA"/>
</dbReference>
<keyword evidence="3" id="KW-0418">Kinase</keyword>
<dbReference type="Pfam" id="PF00069">
    <property type="entry name" value="Pkinase"/>
    <property type="match status" value="1"/>
</dbReference>
<dbReference type="AlphaFoldDB" id="A0A7Z8G4W1"/>
<sequence>MQNEEPSALHYKELEPLTHKENSPILVRNTRTKEFLVKKRYDVSLYTNLERLKEINHPHLPKILEIVKNDQELWLYEEYIHGKNGNELLLQNQLTDTQLILELGKAVTEALMVLHEKNIIHRDIKPSNIMVTNDGIVKLVDFDAIRFYDGSKENDTIHLGTIGFASPEQYGFAETDERSDLYSLGIVLNVCSTNSFPKEHLTTNPFLKELVVKATKIDPLNRYQTAAEMHTAIVTQLNHLNESTKIVQRHPSLTKRSADLAITKRATTSSFSTKFLSVVPGFRTGYYWKKIIATIWYLILFLAIVTSWSAGTFFDKVLATFDTTILFVLPTIIATNFMDIQNQIPFLATKKLYRKLPGFLLAIVIWILMYSAFTSIATPLYSHEYLESKTQNN</sequence>
<gene>
    <name evidence="7" type="ORF">CKN69_09785</name>
</gene>
<evidence type="ECO:0000256" key="5">
    <source>
        <dbReference type="SAM" id="Phobius"/>
    </source>
</evidence>
<reference evidence="7 8" key="1">
    <citation type="journal article" date="2018" name="Int. J. Food Microbiol.">
        <title>Growth of Carnobacterium spp. isolated from chilled vacuum-packaged meat under relevant acidic conditions.</title>
        <authorList>
            <person name="Zhang P."/>
            <person name="Badoni M."/>
            <person name="Ganzle M."/>
            <person name="Yang X."/>
        </authorList>
    </citation>
    <scope>NUCLEOTIDE SEQUENCE [LARGE SCALE GENOMIC DNA]</scope>
    <source>
        <strain evidence="7 8">B2</strain>
    </source>
</reference>
<keyword evidence="5" id="KW-1133">Transmembrane helix</keyword>
<dbReference type="PANTHER" id="PTHR24348">
    <property type="entry name" value="SERINE/THREONINE-PROTEIN KINASE UNC-51-RELATED"/>
    <property type="match status" value="1"/>
</dbReference>
<dbReference type="GO" id="GO:0005524">
    <property type="term" value="F:ATP binding"/>
    <property type="evidence" value="ECO:0007669"/>
    <property type="project" value="UniProtKB-KW"/>
</dbReference>
<dbReference type="GO" id="GO:0005776">
    <property type="term" value="C:autophagosome"/>
    <property type="evidence" value="ECO:0007669"/>
    <property type="project" value="TreeGrafter"/>
</dbReference>
<dbReference type="Proteomes" id="UP000297938">
    <property type="component" value="Unassembled WGS sequence"/>
</dbReference>
<dbReference type="PANTHER" id="PTHR24348:SF22">
    <property type="entry name" value="NON-SPECIFIC SERINE_THREONINE PROTEIN KINASE"/>
    <property type="match status" value="1"/>
</dbReference>
<dbReference type="InterPro" id="IPR008271">
    <property type="entry name" value="Ser/Thr_kinase_AS"/>
</dbReference>
<dbReference type="SMART" id="SM00220">
    <property type="entry name" value="S_TKc"/>
    <property type="match status" value="1"/>
</dbReference>
<dbReference type="CDD" id="cd14014">
    <property type="entry name" value="STKc_PknB_like"/>
    <property type="match status" value="1"/>
</dbReference>
<evidence type="ECO:0000256" key="2">
    <source>
        <dbReference type="ARBA" id="ARBA00022741"/>
    </source>
</evidence>
<dbReference type="SUPFAM" id="SSF56112">
    <property type="entry name" value="Protein kinase-like (PK-like)"/>
    <property type="match status" value="1"/>
</dbReference>
<protein>
    <recommendedName>
        <fullName evidence="6">Protein kinase domain-containing protein</fullName>
    </recommendedName>
</protein>
<dbReference type="GO" id="GO:0005829">
    <property type="term" value="C:cytosol"/>
    <property type="evidence" value="ECO:0007669"/>
    <property type="project" value="TreeGrafter"/>
</dbReference>
<evidence type="ECO:0000256" key="3">
    <source>
        <dbReference type="ARBA" id="ARBA00022777"/>
    </source>
</evidence>
<feature type="domain" description="Protein kinase" evidence="6">
    <location>
        <begin position="1"/>
        <end position="276"/>
    </location>
</feature>
<evidence type="ECO:0000256" key="4">
    <source>
        <dbReference type="ARBA" id="ARBA00022840"/>
    </source>
</evidence>
<dbReference type="GO" id="GO:0042594">
    <property type="term" value="P:response to starvation"/>
    <property type="evidence" value="ECO:0007669"/>
    <property type="project" value="TreeGrafter"/>
</dbReference>
<comment type="caution">
    <text evidence="7">The sequence shown here is derived from an EMBL/GenBank/DDBJ whole genome shotgun (WGS) entry which is preliminary data.</text>
</comment>
<feature type="transmembrane region" description="Helical" evidence="5">
    <location>
        <begin position="291"/>
        <end position="311"/>
    </location>
</feature>
<proteinExistence type="predicted"/>
<keyword evidence="4" id="KW-0067">ATP-binding</keyword>
<accession>A0A7Z8G4W1</accession>
<name>A0A7Z8G4W1_CARDV</name>
<feature type="transmembrane region" description="Helical" evidence="5">
    <location>
        <begin position="359"/>
        <end position="381"/>
    </location>
</feature>
<dbReference type="GO" id="GO:0034045">
    <property type="term" value="C:phagophore assembly site membrane"/>
    <property type="evidence" value="ECO:0007669"/>
    <property type="project" value="TreeGrafter"/>
</dbReference>
<keyword evidence="5" id="KW-0472">Membrane</keyword>
<keyword evidence="2" id="KW-0547">Nucleotide-binding</keyword>
<dbReference type="InterPro" id="IPR000719">
    <property type="entry name" value="Prot_kinase_dom"/>
</dbReference>
<organism evidence="7 8">
    <name type="scientific">Carnobacterium divergens</name>
    <name type="common">Lactobacillus divergens</name>
    <dbReference type="NCBI Taxonomy" id="2748"/>
    <lineage>
        <taxon>Bacteria</taxon>
        <taxon>Bacillati</taxon>
        <taxon>Bacillota</taxon>
        <taxon>Bacilli</taxon>
        <taxon>Lactobacillales</taxon>
        <taxon>Carnobacteriaceae</taxon>
        <taxon>Carnobacterium</taxon>
    </lineage>
</organism>
<dbReference type="InterPro" id="IPR011009">
    <property type="entry name" value="Kinase-like_dom_sf"/>
</dbReference>
<keyword evidence="5" id="KW-0812">Transmembrane</keyword>
<evidence type="ECO:0000313" key="8">
    <source>
        <dbReference type="Proteomes" id="UP000297938"/>
    </source>
</evidence>
<dbReference type="InterPro" id="IPR045269">
    <property type="entry name" value="Atg1-like"/>
</dbReference>
<feature type="transmembrane region" description="Helical" evidence="5">
    <location>
        <begin position="317"/>
        <end position="338"/>
    </location>
</feature>
<keyword evidence="1" id="KW-0808">Transferase</keyword>
<evidence type="ECO:0000259" key="6">
    <source>
        <dbReference type="PROSITE" id="PS50011"/>
    </source>
</evidence>
<evidence type="ECO:0000256" key="1">
    <source>
        <dbReference type="ARBA" id="ARBA00022679"/>
    </source>
</evidence>
<evidence type="ECO:0000313" key="7">
    <source>
        <dbReference type="EMBL" id="TFJ25254.1"/>
    </source>
</evidence>
<dbReference type="Gene3D" id="1.10.510.10">
    <property type="entry name" value="Transferase(Phosphotransferase) domain 1"/>
    <property type="match status" value="1"/>
</dbReference>